<gene>
    <name evidence="2" type="ORF">SAMN04488102_11511</name>
</gene>
<keyword evidence="1" id="KW-0812">Transmembrane</keyword>
<evidence type="ECO:0000256" key="1">
    <source>
        <dbReference type="SAM" id="Phobius"/>
    </source>
</evidence>
<organism evidence="2 3">
    <name type="scientific">Alkalibacterium subtropicum</name>
    <dbReference type="NCBI Taxonomy" id="753702"/>
    <lineage>
        <taxon>Bacteria</taxon>
        <taxon>Bacillati</taxon>
        <taxon>Bacillota</taxon>
        <taxon>Bacilli</taxon>
        <taxon>Lactobacillales</taxon>
        <taxon>Carnobacteriaceae</taxon>
        <taxon>Alkalibacterium</taxon>
    </lineage>
</organism>
<dbReference type="InterPro" id="IPR018672">
    <property type="entry name" value="DUF2140"/>
</dbReference>
<evidence type="ECO:0000313" key="2">
    <source>
        <dbReference type="EMBL" id="SFC64031.1"/>
    </source>
</evidence>
<dbReference type="STRING" id="753702.SAMN04488102_11511"/>
<dbReference type="Proteomes" id="UP000199612">
    <property type="component" value="Unassembled WGS sequence"/>
</dbReference>
<proteinExistence type="predicted"/>
<keyword evidence="1" id="KW-1133">Transmembrane helix</keyword>
<name>A0A1I1KTG9_9LACT</name>
<accession>A0A1I1KTG9</accession>
<sequence>MTDTRGKRTAGQKGSGWKWAFIILLLINIGVMIWLAVQLDIFTDNEPVQMDTEEFVVSDEAIPFEVVSDKAQVERVINLYLQEELGERYSGFTVTVDELVEMEGPLNLFGFDVDFGLYMEPFVMDNGNLQLRAQRIQLGALDLPIDIALNILDQQLDLPEWIQIDSEEAFVLVAFDAFSLENDTQLRLKRIDLEADDIRLDIILPEQAIK</sequence>
<dbReference type="EMBL" id="FOLT01000015">
    <property type="protein sequence ID" value="SFC64031.1"/>
    <property type="molecule type" value="Genomic_DNA"/>
</dbReference>
<dbReference type="RefSeq" id="WP_091531307.1">
    <property type="nucleotide sequence ID" value="NZ_FOLT01000015.1"/>
</dbReference>
<reference evidence="3" key="1">
    <citation type="submission" date="2016-10" db="EMBL/GenBank/DDBJ databases">
        <authorList>
            <person name="Varghese N."/>
            <person name="Submissions S."/>
        </authorList>
    </citation>
    <scope>NUCLEOTIDE SEQUENCE [LARGE SCALE GENOMIC DNA]</scope>
    <source>
        <strain evidence="3">DSM 23664</strain>
    </source>
</reference>
<dbReference type="OrthoDB" id="2241695at2"/>
<dbReference type="AlphaFoldDB" id="A0A1I1KTG9"/>
<keyword evidence="3" id="KW-1185">Reference proteome</keyword>
<dbReference type="Pfam" id="PF09911">
    <property type="entry name" value="DUF2140"/>
    <property type="match status" value="1"/>
</dbReference>
<protein>
    <submittedName>
        <fullName evidence="2">Uncharacterized protein YpmS</fullName>
    </submittedName>
</protein>
<keyword evidence="1" id="KW-0472">Membrane</keyword>
<evidence type="ECO:0000313" key="3">
    <source>
        <dbReference type="Proteomes" id="UP000199612"/>
    </source>
</evidence>
<feature type="transmembrane region" description="Helical" evidence="1">
    <location>
        <begin position="20"/>
        <end position="37"/>
    </location>
</feature>